<proteinExistence type="predicted"/>
<accession>E9BI09</accession>
<reference evidence="2" key="2">
    <citation type="submission" date="2011-02" db="EMBL/GenBank/DDBJ databases">
        <title>Whole genome sequencing of Leishmania donovani clinical lines reveals dynamic variation related to drug resistance.</title>
        <authorList>
            <person name="Downing T."/>
            <person name="Imamura H."/>
            <person name="Sanders M."/>
            <person name="Decuypere S."/>
            <person name="Hertz-Fowler C."/>
            <person name="Clark T.G."/>
            <person name="Rijal S."/>
            <person name="Sundar S."/>
            <person name="Quail M.A."/>
            <person name="De Doncker S."/>
            <person name="Maes I."/>
            <person name="Vanaerschot M."/>
            <person name="Stark O."/>
            <person name="Schonian G."/>
            <person name="Dujardin J.C."/>
            <person name="Berriman M."/>
        </authorList>
    </citation>
    <scope>NUCLEOTIDE SEQUENCE [LARGE SCALE GENOMIC DNA]</scope>
    <source>
        <strain evidence="2">BPK282A1</strain>
    </source>
</reference>
<name>E9BI09_LEIDO</name>
<dbReference type="Proteomes" id="UP000008980">
    <property type="component" value="Chromosome 25"/>
</dbReference>
<dbReference type="VEuPathDB" id="TriTrypDB:LdBPK_020010.1"/>
<dbReference type="KEGG" id="ldo:LDBPK_020010"/>
<protein>
    <submittedName>
        <fullName evidence="1">Aminopeptidase P1, putative</fullName>
    </submittedName>
</protein>
<gene>
    <name evidence="1" type="ORF">LDBPK_020010</name>
</gene>
<dbReference type="GO" id="GO:0004177">
    <property type="term" value="F:aminopeptidase activity"/>
    <property type="evidence" value="ECO:0007669"/>
    <property type="project" value="UniProtKB-KW"/>
</dbReference>
<dbReference type="RefSeq" id="XP_003861585.1">
    <property type="nucleotide sequence ID" value="XM_003861537.1"/>
</dbReference>
<sequence>MRSSLVARAPYLVPAESAGLGVHIATSFFLA</sequence>
<reference evidence="1 2" key="1">
    <citation type="journal article" date="2011" name="Genome Res.">
        <title>Whole genome sequencing of multiple Leishmania donovani clinical isolates provides insights into population structure and mechanisms of drug resistance.</title>
        <authorList>
            <person name="Downing T."/>
            <person name="Imamura H."/>
            <person name="Decuypere S."/>
            <person name="Clark T.G."/>
            <person name="Coombs G.H."/>
            <person name="Cotton J.A."/>
            <person name="Hilley J.D."/>
            <person name="de Doncker S."/>
            <person name="Maes I."/>
            <person name="Mottram J.C."/>
            <person name="Quail M.A."/>
            <person name="Rijal S."/>
            <person name="Sanders M."/>
            <person name="Schonian G."/>
            <person name="Stark O."/>
            <person name="Sundar S."/>
            <person name="Vanaerschot M."/>
            <person name="Hertz-Fowler C."/>
            <person name="Dujardin J.C."/>
            <person name="Berriman M."/>
        </authorList>
    </citation>
    <scope>NUCLEOTIDE SEQUENCE [LARGE SCALE GENOMIC DNA]</scope>
    <source>
        <strain evidence="1 2">BPK282A1</strain>
    </source>
</reference>
<dbReference type="GeneID" id="13388831"/>
<keyword evidence="1" id="KW-0645">Protease</keyword>
<evidence type="ECO:0000313" key="2">
    <source>
        <dbReference type="Proteomes" id="UP000008980"/>
    </source>
</evidence>
<evidence type="ECO:0000313" key="1">
    <source>
        <dbReference type="EMBL" id="CBZ34885.1"/>
    </source>
</evidence>
<organism evidence="1 2">
    <name type="scientific">Leishmania donovani</name>
    <dbReference type="NCBI Taxonomy" id="5661"/>
    <lineage>
        <taxon>Eukaryota</taxon>
        <taxon>Discoba</taxon>
        <taxon>Euglenozoa</taxon>
        <taxon>Kinetoplastea</taxon>
        <taxon>Metakinetoplastina</taxon>
        <taxon>Trypanosomatida</taxon>
        <taxon>Trypanosomatidae</taxon>
        <taxon>Leishmaniinae</taxon>
        <taxon>Leishmania</taxon>
    </lineage>
</organism>
<dbReference type="AlphaFoldDB" id="E9BI09"/>
<keyword evidence="1" id="KW-0031">Aminopeptidase</keyword>
<keyword evidence="1" id="KW-0378">Hydrolase</keyword>
<dbReference type="EMBL" id="FR799612">
    <property type="protein sequence ID" value="CBZ34885.1"/>
    <property type="molecule type" value="Genomic_DNA"/>
</dbReference>